<reference evidence="7 8" key="1">
    <citation type="submission" date="2023-10" db="EMBL/GenBank/DDBJ databases">
        <title>The complete genome sequence of Methanoculleus palmolei DSM 4273.</title>
        <authorList>
            <person name="Lai S.-J."/>
            <person name="You Y.-T."/>
            <person name="Chen S.-C."/>
        </authorList>
    </citation>
    <scope>NUCLEOTIDE SEQUENCE [LARGE SCALE GENOMIC DNA]</scope>
    <source>
        <strain evidence="7 8">DSM 4273</strain>
    </source>
</reference>
<dbReference type="PRINTS" id="PR00505">
    <property type="entry name" value="D12N6MTFRASE"/>
</dbReference>
<name>A0ABD8A6N5_9EURY</name>
<dbReference type="SUPFAM" id="SSF53335">
    <property type="entry name" value="S-adenosyl-L-methionine-dependent methyltransferases"/>
    <property type="match status" value="1"/>
</dbReference>
<dbReference type="InterPro" id="IPR012327">
    <property type="entry name" value="MeTrfase_D12"/>
</dbReference>
<dbReference type="InterPro" id="IPR023095">
    <property type="entry name" value="Ade_MeTrfase_dom_2"/>
</dbReference>
<dbReference type="AlphaFoldDB" id="A0ABD8A6N5"/>
<evidence type="ECO:0000313" key="8">
    <source>
        <dbReference type="Proteomes" id="UP001626603"/>
    </source>
</evidence>
<dbReference type="NCBIfam" id="TIGR00571">
    <property type="entry name" value="dam"/>
    <property type="match status" value="1"/>
</dbReference>
<gene>
    <name evidence="7" type="ORF">R6Y95_06985</name>
</gene>
<evidence type="ECO:0000256" key="6">
    <source>
        <dbReference type="ARBA" id="ARBA00047942"/>
    </source>
</evidence>
<dbReference type="GO" id="GO:0032259">
    <property type="term" value="P:methylation"/>
    <property type="evidence" value="ECO:0007669"/>
    <property type="project" value="UniProtKB-KW"/>
</dbReference>
<dbReference type="Gene3D" id="1.10.1020.10">
    <property type="entry name" value="Adenine-specific Methyltransferase, Domain 2"/>
    <property type="match status" value="1"/>
</dbReference>
<dbReference type="InterPro" id="IPR029063">
    <property type="entry name" value="SAM-dependent_MTases_sf"/>
</dbReference>
<accession>A0ABD8A6N5</accession>
<dbReference type="EC" id="2.1.1.72" evidence="2"/>
<evidence type="ECO:0000256" key="4">
    <source>
        <dbReference type="ARBA" id="ARBA00022679"/>
    </source>
</evidence>
<dbReference type="Proteomes" id="UP001626603">
    <property type="component" value="Chromosome"/>
</dbReference>
<evidence type="ECO:0000313" key="7">
    <source>
        <dbReference type="EMBL" id="WOX55210.1"/>
    </source>
</evidence>
<dbReference type="InterPro" id="IPR012263">
    <property type="entry name" value="M_m6A_EcoRV"/>
</dbReference>
<comment type="similarity">
    <text evidence="1">Belongs to the N(4)/N(6)-methyltransferase family.</text>
</comment>
<dbReference type="InterPro" id="IPR002052">
    <property type="entry name" value="DNA_methylase_N6_adenine_CS"/>
</dbReference>
<organism evidence="7 8">
    <name type="scientific">Methanoculleus palmolei</name>
    <dbReference type="NCBI Taxonomy" id="72612"/>
    <lineage>
        <taxon>Archaea</taxon>
        <taxon>Methanobacteriati</taxon>
        <taxon>Methanobacteriota</taxon>
        <taxon>Stenosarchaea group</taxon>
        <taxon>Methanomicrobia</taxon>
        <taxon>Methanomicrobiales</taxon>
        <taxon>Methanomicrobiaceae</taxon>
        <taxon>Methanoculleus</taxon>
    </lineage>
</organism>
<comment type="catalytic activity">
    <reaction evidence="6">
        <text>a 2'-deoxyadenosine in DNA + S-adenosyl-L-methionine = an N(6)-methyl-2'-deoxyadenosine in DNA + S-adenosyl-L-homocysteine + H(+)</text>
        <dbReference type="Rhea" id="RHEA:15197"/>
        <dbReference type="Rhea" id="RHEA-COMP:12418"/>
        <dbReference type="Rhea" id="RHEA-COMP:12419"/>
        <dbReference type="ChEBI" id="CHEBI:15378"/>
        <dbReference type="ChEBI" id="CHEBI:57856"/>
        <dbReference type="ChEBI" id="CHEBI:59789"/>
        <dbReference type="ChEBI" id="CHEBI:90615"/>
        <dbReference type="ChEBI" id="CHEBI:90616"/>
        <dbReference type="EC" id="2.1.1.72"/>
    </reaction>
</comment>
<keyword evidence="4" id="KW-0808">Transferase</keyword>
<evidence type="ECO:0000256" key="5">
    <source>
        <dbReference type="ARBA" id="ARBA00022691"/>
    </source>
</evidence>
<dbReference type="PROSITE" id="PS00092">
    <property type="entry name" value="N6_MTASE"/>
    <property type="match status" value="1"/>
</dbReference>
<dbReference type="EMBL" id="CP137641">
    <property type="protein sequence ID" value="WOX55210.1"/>
    <property type="molecule type" value="Genomic_DNA"/>
</dbReference>
<keyword evidence="3 7" id="KW-0489">Methyltransferase</keyword>
<keyword evidence="8" id="KW-1185">Reference proteome</keyword>
<proteinExistence type="inferred from homology"/>
<sequence length="312" mass="35795">MTAPTVRPFLKWAGGKTQLLDAFTGRVPGELKTGALPVFVEPFLGGGAVYFHFNSIFRFRECHLFDINEELVLAYNVVKNDVSGLIRYLSEISNEFLSENDAGRKEYYYRMREAFNRARGETDFRRYDSGWIERAGQFIFLNRTCFNGLYRVNSRGGFNVPFGRYRNPKILRADLLRADSAALRNTTVHLGDFTQSEPYVSEDAFVYFDPPYRPLNRTSSFTQYSKTGFTDEDQKRLAAFYARCDARGARLMLSNSDPKNSEPGDGFFDELYADYHIDRIPAKRMINCDGRKRGEICEIIVTNYDPQNSGEG</sequence>
<evidence type="ECO:0000256" key="3">
    <source>
        <dbReference type="ARBA" id="ARBA00022603"/>
    </source>
</evidence>
<dbReference type="Pfam" id="PF02086">
    <property type="entry name" value="MethyltransfD12"/>
    <property type="match status" value="1"/>
</dbReference>
<evidence type="ECO:0000256" key="1">
    <source>
        <dbReference type="ARBA" id="ARBA00006594"/>
    </source>
</evidence>
<evidence type="ECO:0000256" key="2">
    <source>
        <dbReference type="ARBA" id="ARBA00011900"/>
    </source>
</evidence>
<dbReference type="PANTHER" id="PTHR30481">
    <property type="entry name" value="DNA ADENINE METHYLASE"/>
    <property type="match status" value="1"/>
</dbReference>
<dbReference type="Gene3D" id="3.40.50.150">
    <property type="entry name" value="Vaccinia Virus protein VP39"/>
    <property type="match status" value="1"/>
</dbReference>
<keyword evidence="5" id="KW-0949">S-adenosyl-L-methionine</keyword>
<dbReference type="PIRSF" id="PIRSF000398">
    <property type="entry name" value="M_m6A_EcoRV"/>
    <property type="match status" value="1"/>
</dbReference>
<dbReference type="PANTHER" id="PTHR30481:SF3">
    <property type="entry name" value="DNA ADENINE METHYLASE"/>
    <property type="match status" value="1"/>
</dbReference>
<protein>
    <recommendedName>
        <fullName evidence="2">site-specific DNA-methyltransferase (adenine-specific)</fullName>
        <ecNumber evidence="2">2.1.1.72</ecNumber>
    </recommendedName>
</protein>
<dbReference type="GO" id="GO:0009007">
    <property type="term" value="F:site-specific DNA-methyltransferase (adenine-specific) activity"/>
    <property type="evidence" value="ECO:0007669"/>
    <property type="project" value="UniProtKB-EC"/>
</dbReference>